<evidence type="ECO:0000313" key="1">
    <source>
        <dbReference type="EMBL" id="KWU62467.1"/>
    </source>
</evidence>
<dbReference type="InterPro" id="IPR024984">
    <property type="entry name" value="DUF3888"/>
</dbReference>
<dbReference type="EMBL" id="LRPH01000049">
    <property type="protein sequence ID" value="KWU62467.1"/>
    <property type="molecule type" value="Genomic_DNA"/>
</dbReference>
<reference evidence="1 2" key="1">
    <citation type="submission" date="2016-01" db="EMBL/GenBank/DDBJ databases">
        <authorList>
            <person name="McClelland M."/>
            <person name="Jain A."/>
            <person name="Saraogi P."/>
            <person name="Mendelson R."/>
            <person name="Westerman R."/>
            <person name="SanMiguel P."/>
            <person name="Csonka L."/>
        </authorList>
    </citation>
    <scope>NUCLEOTIDE SEQUENCE [LARGE SCALE GENOMIC DNA]</scope>
    <source>
        <strain evidence="1 2">PE8-15</strain>
    </source>
</reference>
<evidence type="ECO:0008006" key="3">
    <source>
        <dbReference type="Google" id="ProtNLM"/>
    </source>
</evidence>
<proteinExistence type="predicted"/>
<sequence>MRKIYGIIVMTLLIFQVHPLHSVYAQEQQLKHKLIKETLLLTLNHEIEKTIFNYYGEVKQYSLYDIEIVNIEKVNGTFIIKMRVHTFNDAHNPPYGKETITFKMDGEGVSVISFQHEGDEWEKKINTFYNRVIFEIEKAFNLQLETYKKYNNEQLLYKADQQNNYKSLSNIIVRITTEILKADISSPYKNIITPISFVKGDQGYILFKRADGRNVVCTVEKENDEWKVVEMNYKTGKKLGSELLWYM</sequence>
<organism evidence="1 2">
    <name type="scientific">Bacillus mycoides</name>
    <dbReference type="NCBI Taxonomy" id="1405"/>
    <lineage>
        <taxon>Bacteria</taxon>
        <taxon>Bacillati</taxon>
        <taxon>Bacillota</taxon>
        <taxon>Bacilli</taxon>
        <taxon>Bacillales</taxon>
        <taxon>Bacillaceae</taxon>
        <taxon>Bacillus</taxon>
        <taxon>Bacillus cereus group</taxon>
    </lineage>
</organism>
<accession>A0A109G917</accession>
<dbReference type="Proteomes" id="UP000065797">
    <property type="component" value="Unassembled WGS sequence"/>
</dbReference>
<dbReference type="AlphaFoldDB" id="A0A109G917"/>
<gene>
    <name evidence="1" type="ORF">AWW70_13655</name>
</gene>
<comment type="caution">
    <text evidence="1">The sequence shown here is derived from an EMBL/GenBank/DDBJ whole genome shotgun (WGS) entry which is preliminary data.</text>
</comment>
<evidence type="ECO:0000313" key="2">
    <source>
        <dbReference type="Proteomes" id="UP000065797"/>
    </source>
</evidence>
<dbReference type="Pfam" id="PF13027">
    <property type="entry name" value="DUF3888"/>
    <property type="match status" value="1"/>
</dbReference>
<dbReference type="RefSeq" id="WP_060750295.1">
    <property type="nucleotide sequence ID" value="NZ_LRPH01000049.1"/>
</dbReference>
<name>A0A109G917_BACMY</name>
<protein>
    <recommendedName>
        <fullName evidence="3">DUF3888 domain-containing protein</fullName>
    </recommendedName>
</protein>